<reference evidence="2 4" key="1">
    <citation type="journal article" date="2019" name="PLoS Biol.">
        <title>Sex chromosomes control vertical transmission of feminizing Wolbachia symbionts in an isopod.</title>
        <authorList>
            <person name="Becking T."/>
            <person name="Chebbi M.A."/>
            <person name="Giraud I."/>
            <person name="Moumen B."/>
            <person name="Laverre T."/>
            <person name="Caubet Y."/>
            <person name="Peccoud J."/>
            <person name="Gilbert C."/>
            <person name="Cordaux R."/>
        </authorList>
    </citation>
    <scope>NUCLEOTIDE SEQUENCE [LARGE SCALE GENOMIC DNA]</scope>
    <source>
        <strain evidence="2">ANa2</strain>
        <tissue evidence="2">Whole body excluding digestive tract and cuticle</tissue>
    </source>
</reference>
<dbReference type="EMBL" id="SEYY01011958">
    <property type="protein sequence ID" value="KAB7501022.1"/>
    <property type="molecule type" value="Genomic_DNA"/>
</dbReference>
<protein>
    <submittedName>
        <fullName evidence="2">Uncharacterized protein</fullName>
    </submittedName>
</protein>
<evidence type="ECO:0000313" key="4">
    <source>
        <dbReference type="Proteomes" id="UP000326759"/>
    </source>
</evidence>
<sequence>MRAWLTTIIAHCTNNHIAGVSSSISNDPLHPTLPHLKEDIGQPFGNHDGETFDHAPHHPPDLPPRLVNAGLSTSSLTISGSLRRNDLSRNSRSLNGLGDSAPSEEF</sequence>
<organism evidence="2 4">
    <name type="scientific">Armadillidium nasatum</name>
    <dbReference type="NCBI Taxonomy" id="96803"/>
    <lineage>
        <taxon>Eukaryota</taxon>
        <taxon>Metazoa</taxon>
        <taxon>Ecdysozoa</taxon>
        <taxon>Arthropoda</taxon>
        <taxon>Crustacea</taxon>
        <taxon>Multicrustacea</taxon>
        <taxon>Malacostraca</taxon>
        <taxon>Eumalacostraca</taxon>
        <taxon>Peracarida</taxon>
        <taxon>Isopoda</taxon>
        <taxon>Oniscidea</taxon>
        <taxon>Crinocheta</taxon>
        <taxon>Armadillidiidae</taxon>
        <taxon>Armadillidium</taxon>
    </lineage>
</organism>
<gene>
    <name evidence="3" type="ORF">Anas_12411</name>
    <name evidence="2" type="ORF">Anas_12676</name>
</gene>
<dbReference type="Proteomes" id="UP000326759">
    <property type="component" value="Unassembled WGS sequence"/>
</dbReference>
<dbReference type="AlphaFoldDB" id="A0A5N5T3S8"/>
<feature type="compositionally biased region" description="Basic and acidic residues" evidence="1">
    <location>
        <begin position="47"/>
        <end position="60"/>
    </location>
</feature>
<feature type="compositionally biased region" description="Low complexity" evidence="1">
    <location>
        <begin position="70"/>
        <end position="82"/>
    </location>
</feature>
<comment type="caution">
    <text evidence="2">The sequence shown here is derived from an EMBL/GenBank/DDBJ whole genome shotgun (WGS) entry which is preliminary data.</text>
</comment>
<dbReference type="EMBL" id="SEYY01008518">
    <property type="protein sequence ID" value="KAB7502114.1"/>
    <property type="molecule type" value="Genomic_DNA"/>
</dbReference>
<proteinExistence type="predicted"/>
<name>A0A5N5T3S8_9CRUS</name>
<evidence type="ECO:0000256" key="1">
    <source>
        <dbReference type="SAM" id="MobiDB-lite"/>
    </source>
</evidence>
<feature type="non-terminal residue" evidence="2">
    <location>
        <position position="106"/>
    </location>
</feature>
<accession>A0A5N5T3S8</accession>
<feature type="region of interest" description="Disordered" evidence="1">
    <location>
        <begin position="20"/>
        <end position="106"/>
    </location>
</feature>
<evidence type="ECO:0000313" key="2">
    <source>
        <dbReference type="EMBL" id="KAB7501022.1"/>
    </source>
</evidence>
<keyword evidence="4" id="KW-1185">Reference proteome</keyword>
<evidence type="ECO:0000313" key="3">
    <source>
        <dbReference type="EMBL" id="KAB7502114.1"/>
    </source>
</evidence>